<proteinExistence type="predicted"/>
<sequence length="168" mass="18878">MTTTDIPPSETVEEDRRASFDAAWRELAMVLEDLHPLDEDGNSLMQFTWHTAPMTAFLTRLNAMSTTDLPHWLHTLPPAVTFESFTNDVFDVIGQDASQVTVPVWVTLTAPPGIVSVIGRFTVLWLHRALQACMDDGDGDLVTVYVMYERSRRLRMGFMVPLKQPSGP</sequence>
<dbReference type="AlphaFoldDB" id="T0Q9C6"/>
<evidence type="ECO:0000313" key="2">
    <source>
        <dbReference type="Proteomes" id="UP000030762"/>
    </source>
</evidence>
<dbReference type="GeneID" id="19952863"/>
<name>T0Q9C6_SAPDV</name>
<dbReference type="Proteomes" id="UP000030762">
    <property type="component" value="Unassembled WGS sequence"/>
</dbReference>
<dbReference type="VEuPathDB" id="FungiDB:SDRG_12136"/>
<keyword evidence="2" id="KW-1185">Reference proteome</keyword>
<reference evidence="1 2" key="1">
    <citation type="submission" date="2012-04" db="EMBL/GenBank/DDBJ databases">
        <title>The Genome Sequence of Saprolegnia declina VS20.</title>
        <authorList>
            <consortium name="The Broad Institute Genome Sequencing Platform"/>
            <person name="Russ C."/>
            <person name="Nusbaum C."/>
            <person name="Tyler B."/>
            <person name="van West P."/>
            <person name="Dieguez-Uribeondo J."/>
            <person name="de Bruijn I."/>
            <person name="Tripathy S."/>
            <person name="Jiang R."/>
            <person name="Young S.K."/>
            <person name="Zeng Q."/>
            <person name="Gargeya S."/>
            <person name="Fitzgerald M."/>
            <person name="Haas B."/>
            <person name="Abouelleil A."/>
            <person name="Alvarado L."/>
            <person name="Arachchi H.M."/>
            <person name="Berlin A."/>
            <person name="Chapman S.B."/>
            <person name="Goldberg J."/>
            <person name="Griggs A."/>
            <person name="Gujja S."/>
            <person name="Hansen M."/>
            <person name="Howarth C."/>
            <person name="Imamovic A."/>
            <person name="Larimer J."/>
            <person name="McCowen C."/>
            <person name="Montmayeur A."/>
            <person name="Murphy C."/>
            <person name="Neiman D."/>
            <person name="Pearson M."/>
            <person name="Priest M."/>
            <person name="Roberts A."/>
            <person name="Saif S."/>
            <person name="Shea T."/>
            <person name="Sisk P."/>
            <person name="Sykes S."/>
            <person name="Wortman J."/>
            <person name="Nusbaum C."/>
            <person name="Birren B."/>
        </authorList>
    </citation>
    <scope>NUCLEOTIDE SEQUENCE [LARGE SCALE GENOMIC DNA]</scope>
    <source>
        <strain evidence="1 2">VS20</strain>
    </source>
</reference>
<accession>T0Q9C6</accession>
<protein>
    <submittedName>
        <fullName evidence="1">Uncharacterized protein</fullName>
    </submittedName>
</protein>
<dbReference type="InParanoid" id="T0Q9C6"/>
<dbReference type="EMBL" id="JH767178">
    <property type="protein sequence ID" value="EQC30075.1"/>
    <property type="molecule type" value="Genomic_DNA"/>
</dbReference>
<gene>
    <name evidence="1" type="ORF">SDRG_12136</name>
</gene>
<dbReference type="RefSeq" id="XP_008616418.1">
    <property type="nucleotide sequence ID" value="XM_008618196.1"/>
</dbReference>
<evidence type="ECO:0000313" key="1">
    <source>
        <dbReference type="EMBL" id="EQC30075.1"/>
    </source>
</evidence>
<organism evidence="1 2">
    <name type="scientific">Saprolegnia diclina (strain VS20)</name>
    <dbReference type="NCBI Taxonomy" id="1156394"/>
    <lineage>
        <taxon>Eukaryota</taxon>
        <taxon>Sar</taxon>
        <taxon>Stramenopiles</taxon>
        <taxon>Oomycota</taxon>
        <taxon>Saprolegniomycetes</taxon>
        <taxon>Saprolegniales</taxon>
        <taxon>Saprolegniaceae</taxon>
        <taxon>Saprolegnia</taxon>
    </lineage>
</organism>